<dbReference type="AlphaFoldDB" id="A0A928VY32"/>
<dbReference type="PANTHER" id="PTHR14136">
    <property type="entry name" value="BTB_POZ DOMAIN-CONTAINING PROTEIN KCTD9"/>
    <property type="match status" value="1"/>
</dbReference>
<dbReference type="InterPro" id="IPR027417">
    <property type="entry name" value="P-loop_NTPase"/>
</dbReference>
<evidence type="ECO:0000313" key="2">
    <source>
        <dbReference type="EMBL" id="MBE9042312.1"/>
    </source>
</evidence>
<reference evidence="2" key="1">
    <citation type="submission" date="2020-10" db="EMBL/GenBank/DDBJ databases">
        <authorList>
            <person name="Castelo-Branco R."/>
            <person name="Eusebio N."/>
            <person name="Adriana R."/>
            <person name="Vieira A."/>
            <person name="Brugerolle De Fraissinette N."/>
            <person name="Rezende De Castro R."/>
            <person name="Schneider M.P."/>
            <person name="Vasconcelos V."/>
            <person name="Leao P.N."/>
        </authorList>
    </citation>
    <scope>NUCLEOTIDE SEQUENCE</scope>
    <source>
        <strain evidence="2">LEGE 11467</strain>
    </source>
</reference>
<name>A0A928VY32_9CYAN</name>
<gene>
    <name evidence="2" type="ORF">IQ235_16155</name>
</gene>
<dbReference type="Pfam" id="PF22735">
    <property type="entry name" value="NNH3"/>
    <property type="match status" value="1"/>
</dbReference>
<organism evidence="2 3">
    <name type="scientific">Zarconia navalis LEGE 11467</name>
    <dbReference type="NCBI Taxonomy" id="1828826"/>
    <lineage>
        <taxon>Bacteria</taxon>
        <taxon>Bacillati</taxon>
        <taxon>Cyanobacteriota</taxon>
        <taxon>Cyanophyceae</taxon>
        <taxon>Oscillatoriophycideae</taxon>
        <taxon>Oscillatoriales</taxon>
        <taxon>Oscillatoriales incertae sedis</taxon>
        <taxon>Zarconia</taxon>
        <taxon>Zarconia navalis</taxon>
    </lineage>
</organism>
<dbReference type="Pfam" id="PF00805">
    <property type="entry name" value="Pentapeptide"/>
    <property type="match status" value="4"/>
</dbReference>
<dbReference type="PANTHER" id="PTHR14136:SF17">
    <property type="entry name" value="BTB_POZ DOMAIN-CONTAINING PROTEIN KCTD9"/>
    <property type="match status" value="1"/>
</dbReference>
<dbReference type="InterPro" id="IPR054568">
    <property type="entry name" value="NNH3"/>
</dbReference>
<accession>A0A928VY32</accession>
<dbReference type="InterPro" id="IPR051082">
    <property type="entry name" value="Pentapeptide-BTB/POZ_domain"/>
</dbReference>
<dbReference type="EMBL" id="JADEXN010000334">
    <property type="protein sequence ID" value="MBE9042312.1"/>
    <property type="molecule type" value="Genomic_DNA"/>
</dbReference>
<feature type="domain" description="NACHT N-terminal Helical" evidence="1">
    <location>
        <begin position="23"/>
        <end position="217"/>
    </location>
</feature>
<evidence type="ECO:0000259" key="1">
    <source>
        <dbReference type="Pfam" id="PF22735"/>
    </source>
</evidence>
<sequence>MIRNSKIRAVRKQIIDWNRPLKSSFKLVFKALTQSVLEDSLDRGDNIKSELVDESAAVIWQSDISQIAWLLIYRALIRTLFSVVKEREELLERKIEFQEIEAFYHSLDESLEAFSFQVDSDLFTRPKELSILDKIQEPICQWLQIFGIEESLSRGIVTRLSDRFLLALTEEWQARSRDYTCLKEEIDTPFSDAIERERGWQRYRGWLQEQVYAPMFFSEIGLKQVYVSLRAYYEIKEPELTLDWERQTQIERRVIDLEIELEAWLNKADPGDALRAIAAKPGCGKSSFCQFFAAKQARKVKFPVLLVPLHQLNLEIDLIEAVAAFVRDNQFLTDNPLDLEMGESRTLIIFDGFDELKISGRSDLETKKKFLQEIEQKLEWLNYRSTRLQILLSGADFSISGNRGRFPSNEQTLHLLPYFIPASQKSQPSYIYVDPDDLLNLDLRQIWWERYSKASGRNEDEIPQVLNRGNLVAITANPLLNYFVALSFTRGKVEFGDKLNLNLIYADLLEVVYERDWIGDRSSPSELSQPDFIRLLEEIALAIWHCNGQISWFQLQRHCQKRGLERLVRRVRTDSDSGLTRFFGTFYFKHDREGNSVELLDDTTLEFTHTSFGEYLVARRIVREVQRLRSNLERCRSDPDEGWDEREALKHWAMVCGAVPLDRNIFTFIENEIQLQIFDRVSQWQQTLCGAIEFMLERGMPMELFDPRPSYYEESRLARNAEEALLAVLNLCARFTQSISHIQWPSPEVFAAWMSRLKSHRTGWHSDILLECLSFLDLHNCALPLENLYEANFFGANLTGTNLQEVDLRGANLQRVDLRDANLQRANLQGANLQGANLQRTSLQQVNLLEANLQDVNLRSVDLHGANLQQGNLRRTDLRGADLREAILLGANFRGSILRGANLRGADLRGAILRGANLRGANLQGANLLGAILLGVNLQRVSLRGAILERAAVRGSDLQGANLQGANLKLANLQRVNLQGADLLGANLQGANLRRANLTDTNFEGANLEGITLDEGVEISANSQS</sequence>
<dbReference type="Gene3D" id="3.40.50.300">
    <property type="entry name" value="P-loop containing nucleotide triphosphate hydrolases"/>
    <property type="match status" value="1"/>
</dbReference>
<dbReference type="Gene3D" id="2.160.20.80">
    <property type="entry name" value="E3 ubiquitin-protein ligase SopA"/>
    <property type="match status" value="2"/>
</dbReference>
<dbReference type="Proteomes" id="UP000621799">
    <property type="component" value="Unassembled WGS sequence"/>
</dbReference>
<evidence type="ECO:0000313" key="3">
    <source>
        <dbReference type="Proteomes" id="UP000621799"/>
    </source>
</evidence>
<dbReference type="RefSeq" id="WP_264322478.1">
    <property type="nucleotide sequence ID" value="NZ_JADEXN010000334.1"/>
</dbReference>
<comment type="caution">
    <text evidence="2">The sequence shown here is derived from an EMBL/GenBank/DDBJ whole genome shotgun (WGS) entry which is preliminary data.</text>
</comment>
<dbReference type="InterPro" id="IPR001646">
    <property type="entry name" value="5peptide_repeat"/>
</dbReference>
<dbReference type="SUPFAM" id="SSF141571">
    <property type="entry name" value="Pentapeptide repeat-like"/>
    <property type="match status" value="2"/>
</dbReference>
<proteinExistence type="predicted"/>
<keyword evidence="3" id="KW-1185">Reference proteome</keyword>
<protein>
    <submittedName>
        <fullName evidence="2">Pentapeptide repeat-containing protein</fullName>
    </submittedName>
</protein>